<dbReference type="InterPro" id="IPR036380">
    <property type="entry name" value="Isochorismatase-like_sf"/>
</dbReference>
<dbReference type="InterPro" id="IPR000868">
    <property type="entry name" value="Isochorismatase-like_dom"/>
</dbReference>
<dbReference type="RefSeq" id="WP_177214638.1">
    <property type="nucleotide sequence ID" value="NZ_FOYZ01000005.1"/>
</dbReference>
<dbReference type="SUPFAM" id="SSF52499">
    <property type="entry name" value="Isochorismatase-like hydrolases"/>
    <property type="match status" value="1"/>
</dbReference>
<sequence length="181" mass="20273">MRILKEDTMLLNIDFQEKLVPVVADHSEVVLQIIKLIKGLHALKCPVLFSQQYTKGLGMTIGEIQEVVESEFCYFDKTSFSCAEDDQIMQAIKEQQKKNIIITGMEAHICVMQTVVDLIQEGYQVIVVADCIGSRTAFNKQIGIDRMKAEGAVITSVESILFELAQKAGTDEFKVISKLIK</sequence>
<evidence type="ECO:0000259" key="1">
    <source>
        <dbReference type="Pfam" id="PF00857"/>
    </source>
</evidence>
<dbReference type="PANTHER" id="PTHR14119">
    <property type="entry name" value="HYDROLASE"/>
    <property type="match status" value="1"/>
</dbReference>
<dbReference type="AlphaFoldDB" id="A0A1I6JJM6"/>
<dbReference type="Pfam" id="PF00857">
    <property type="entry name" value="Isochorismatase"/>
    <property type="match status" value="1"/>
</dbReference>
<dbReference type="InterPro" id="IPR050993">
    <property type="entry name" value="Isochorismatase_domain"/>
</dbReference>
<dbReference type="EMBL" id="FOYZ01000005">
    <property type="protein sequence ID" value="SFR78830.1"/>
    <property type="molecule type" value="Genomic_DNA"/>
</dbReference>
<dbReference type="STRING" id="37658.SAMN05661086_01724"/>
<protein>
    <submittedName>
        <fullName evidence="2">Nicotinamidase-related amidase</fullName>
    </submittedName>
</protein>
<keyword evidence="3" id="KW-1185">Reference proteome</keyword>
<organism evidence="2 3">
    <name type="scientific">Anaeromicropila populeti</name>
    <dbReference type="NCBI Taxonomy" id="37658"/>
    <lineage>
        <taxon>Bacteria</taxon>
        <taxon>Bacillati</taxon>
        <taxon>Bacillota</taxon>
        <taxon>Clostridia</taxon>
        <taxon>Lachnospirales</taxon>
        <taxon>Lachnospiraceae</taxon>
        <taxon>Anaeromicropila</taxon>
    </lineage>
</organism>
<proteinExistence type="predicted"/>
<accession>A0A1I6JJM6</accession>
<feature type="domain" description="Isochorismatase-like" evidence="1">
    <location>
        <begin position="8"/>
        <end position="158"/>
    </location>
</feature>
<evidence type="ECO:0000313" key="3">
    <source>
        <dbReference type="Proteomes" id="UP000199659"/>
    </source>
</evidence>
<dbReference type="Gene3D" id="3.40.50.850">
    <property type="entry name" value="Isochorismatase-like"/>
    <property type="match status" value="1"/>
</dbReference>
<dbReference type="Proteomes" id="UP000199659">
    <property type="component" value="Unassembled WGS sequence"/>
</dbReference>
<evidence type="ECO:0000313" key="2">
    <source>
        <dbReference type="EMBL" id="SFR78830.1"/>
    </source>
</evidence>
<gene>
    <name evidence="2" type="ORF">SAMN05661086_01724</name>
</gene>
<reference evidence="2 3" key="1">
    <citation type="submission" date="2016-10" db="EMBL/GenBank/DDBJ databases">
        <authorList>
            <person name="de Groot N.N."/>
        </authorList>
    </citation>
    <scope>NUCLEOTIDE SEQUENCE [LARGE SCALE GENOMIC DNA]</scope>
    <source>
        <strain evidence="2 3">743A</strain>
    </source>
</reference>
<dbReference type="PANTHER" id="PTHR14119:SF3">
    <property type="entry name" value="ISOCHORISMATASE DOMAIN-CONTAINING PROTEIN 2"/>
    <property type="match status" value="1"/>
</dbReference>
<name>A0A1I6JJM6_9FIRM</name>